<sequence length="55" mass="5646">MASKTITKSPISTTSPSLTAIFTTVPCIGLANAAPPEPPAIDCFARWRLTTGLGA</sequence>
<protein>
    <submittedName>
        <fullName evidence="1">Unannotated protein</fullName>
    </submittedName>
</protein>
<reference evidence="1" key="1">
    <citation type="submission" date="2020-05" db="EMBL/GenBank/DDBJ databases">
        <authorList>
            <person name="Chiriac C."/>
            <person name="Salcher M."/>
            <person name="Ghai R."/>
            <person name="Kavagutti S V."/>
        </authorList>
    </citation>
    <scope>NUCLEOTIDE SEQUENCE</scope>
</reference>
<name>A0A6J7SYK0_9ZZZZ</name>
<accession>A0A6J7SYK0</accession>
<evidence type="ECO:0000313" key="1">
    <source>
        <dbReference type="EMBL" id="CAB5046355.1"/>
    </source>
</evidence>
<proteinExistence type="predicted"/>
<dbReference type="EMBL" id="CAFBQI010000019">
    <property type="protein sequence ID" value="CAB5046355.1"/>
    <property type="molecule type" value="Genomic_DNA"/>
</dbReference>
<gene>
    <name evidence="1" type="ORF">UFOPK4303_00379</name>
</gene>
<organism evidence="1">
    <name type="scientific">freshwater metagenome</name>
    <dbReference type="NCBI Taxonomy" id="449393"/>
    <lineage>
        <taxon>unclassified sequences</taxon>
        <taxon>metagenomes</taxon>
        <taxon>ecological metagenomes</taxon>
    </lineage>
</organism>
<dbReference type="AlphaFoldDB" id="A0A6J7SYK0"/>